<sequence>MKVCKVALAISTAILLSGCGGGSDDSPETNSNSGNDSGNVTQPEVEVDLSTLSGCMDSLEAYSFDASTAANSRSHARLYQVTRLNHGEEKKQQFKQSEIEVGDRVGLPNGLLPDTNVKVTQISIATEGVDANPWNPSFEHSYVNADSSQYIGTQDVFSRWWFTNIDSNKPNDLNIDEVTQYWVDRVDQFSPAEPIRHENLYATYKGKETIDTLLGERDVCVVEYSSELTLIDNTGDEPSEVLHIVESSTEYLDNDNIVQRIVKDYSEYDPADLGTVIGGYKGYTKELIGFVHEEQLVGVDPENYLVPEDGFASMSQCLAALPDSNYVADAGVQIEYLMTRGKGEGDELVIQDAIYTLTPNSSEGVSWKGQENLNTSTLHGAFVDYSDLNAAPYYEFTETYYETPDTGVMVGFEATENGFDYTAWGAVHVLSESQSAVSGYYMPDVRLAHGELLNATPELDNFIQVMSTVFVGTEAVYDGATGETVPACKEYRRWEADYYTESGEMALDADGQPVAEFTEEVSYYDNRGLITRHRVTHNWDSEIWNRERILTQE</sequence>
<dbReference type="PROSITE" id="PS51257">
    <property type="entry name" value="PROKAR_LIPOPROTEIN"/>
    <property type="match status" value="1"/>
</dbReference>
<keyword evidence="4" id="KW-1185">Reference proteome</keyword>
<protein>
    <submittedName>
        <fullName evidence="3">Uncharacterized protein</fullName>
    </submittedName>
</protein>
<evidence type="ECO:0000256" key="1">
    <source>
        <dbReference type="SAM" id="MobiDB-lite"/>
    </source>
</evidence>
<evidence type="ECO:0000313" key="4">
    <source>
        <dbReference type="Proteomes" id="UP001186452"/>
    </source>
</evidence>
<evidence type="ECO:0000313" key="3">
    <source>
        <dbReference type="EMBL" id="MDV5167718.1"/>
    </source>
</evidence>
<dbReference type="RefSeq" id="WP_317520288.1">
    <property type="nucleotide sequence ID" value="NZ_JAWJZI010000001.1"/>
</dbReference>
<keyword evidence="2" id="KW-0732">Signal</keyword>
<name>A0ABU3ZC81_9GAMM</name>
<dbReference type="Proteomes" id="UP001186452">
    <property type="component" value="Unassembled WGS sequence"/>
</dbReference>
<comment type="caution">
    <text evidence="3">The sequence shown here is derived from an EMBL/GenBank/DDBJ whole genome shotgun (WGS) entry which is preliminary data.</text>
</comment>
<feature type="compositionally biased region" description="Polar residues" evidence="1">
    <location>
        <begin position="28"/>
        <end position="42"/>
    </location>
</feature>
<dbReference type="EMBL" id="JAWJZI010000001">
    <property type="protein sequence ID" value="MDV5167718.1"/>
    <property type="molecule type" value="Genomic_DNA"/>
</dbReference>
<organism evidence="3 4">
    <name type="scientific">Photobacterium rosenbergii</name>
    <dbReference type="NCBI Taxonomy" id="294936"/>
    <lineage>
        <taxon>Bacteria</taxon>
        <taxon>Pseudomonadati</taxon>
        <taxon>Pseudomonadota</taxon>
        <taxon>Gammaproteobacteria</taxon>
        <taxon>Vibrionales</taxon>
        <taxon>Vibrionaceae</taxon>
        <taxon>Photobacterium</taxon>
    </lineage>
</organism>
<proteinExistence type="predicted"/>
<accession>A0ABU3ZC81</accession>
<evidence type="ECO:0000256" key="2">
    <source>
        <dbReference type="SAM" id="SignalP"/>
    </source>
</evidence>
<gene>
    <name evidence="3" type="ORF">R2X38_01740</name>
</gene>
<feature type="chain" id="PRO_5046708910" evidence="2">
    <location>
        <begin position="23"/>
        <end position="553"/>
    </location>
</feature>
<feature type="region of interest" description="Disordered" evidence="1">
    <location>
        <begin position="20"/>
        <end position="42"/>
    </location>
</feature>
<feature type="signal peptide" evidence="2">
    <location>
        <begin position="1"/>
        <end position="22"/>
    </location>
</feature>
<reference evidence="3 4" key="1">
    <citation type="submission" date="2023-10" db="EMBL/GenBank/DDBJ databases">
        <title>Marine bacteria isolated from horseshoe crab.</title>
        <authorList>
            <person name="Cheng T.H."/>
        </authorList>
    </citation>
    <scope>NUCLEOTIDE SEQUENCE [LARGE SCALE GENOMIC DNA]</scope>
    <source>
        <strain evidence="3 4">HSC6</strain>
    </source>
</reference>